<gene>
    <name evidence="4" type="ORF">FD145_1009</name>
</gene>
<evidence type="ECO:0000256" key="1">
    <source>
        <dbReference type="ARBA" id="ARBA00022679"/>
    </source>
</evidence>
<keyword evidence="2 4" id="KW-0418">Kinase</keyword>
<evidence type="ECO:0000313" key="5">
    <source>
        <dbReference type="Proteomes" id="UP000488506"/>
    </source>
</evidence>
<sequence length="310" mass="34585">MNVLMVGTIALDTVETPFGTKTDILGGSSAHAAVAAGFFTKISIVAPVGEDFPQEYLDLLGRHNIDTSKLVKLNGKTFRWSGYYEFDMNQAHTKETQLNVLTEFNPQLDAESRKAEYVFLANLDPDIQLKILDQLESPKLVAADTMDFWIKSKRKALFEVIKRVDYMLINEGEVRMLMETPNIPLAARRLLKLGAKAVIIKKGEHGALLFKDDDHFSVPSYPQEMFKDPTGAGDSFAGGFIGYLAKTDDISDGGVRKALIIGSVMASFNIEDFSMDRMKILKKHEIIDRFGEFARFSKFDALQAIHLGGY</sequence>
<dbReference type="Gene3D" id="3.40.1190.20">
    <property type="match status" value="1"/>
</dbReference>
<comment type="caution">
    <text evidence="4">The sequence shown here is derived from an EMBL/GenBank/DDBJ whole genome shotgun (WGS) entry which is preliminary data.</text>
</comment>
<dbReference type="EMBL" id="WPAF01000016">
    <property type="protein sequence ID" value="KAF0133897.1"/>
    <property type="molecule type" value="Genomic_DNA"/>
</dbReference>
<name>A0A833L0T6_UNCSA</name>
<evidence type="ECO:0000259" key="3">
    <source>
        <dbReference type="Pfam" id="PF00294"/>
    </source>
</evidence>
<dbReference type="SUPFAM" id="SSF53613">
    <property type="entry name" value="Ribokinase-like"/>
    <property type="match status" value="1"/>
</dbReference>
<dbReference type="Proteomes" id="UP000488506">
    <property type="component" value="Unassembled WGS sequence"/>
</dbReference>
<dbReference type="PANTHER" id="PTHR10584">
    <property type="entry name" value="SUGAR KINASE"/>
    <property type="match status" value="1"/>
</dbReference>
<protein>
    <submittedName>
        <fullName evidence="4">Ribokinase</fullName>
    </submittedName>
</protein>
<keyword evidence="1" id="KW-0808">Transferase</keyword>
<dbReference type="GO" id="GO:0005829">
    <property type="term" value="C:cytosol"/>
    <property type="evidence" value="ECO:0007669"/>
    <property type="project" value="TreeGrafter"/>
</dbReference>
<dbReference type="PROSITE" id="PS00584">
    <property type="entry name" value="PFKB_KINASES_2"/>
    <property type="match status" value="1"/>
</dbReference>
<proteinExistence type="predicted"/>
<reference evidence="4 5" key="1">
    <citation type="submission" date="2019-12" db="EMBL/GenBank/DDBJ databases">
        <authorList>
            <person name="Wolfe R."/>
            <person name="Danczak R."/>
            <person name="Wilkins M."/>
        </authorList>
    </citation>
    <scope>NUCLEOTIDE SEQUENCE [LARGE SCALE GENOMIC DNA]</scope>
    <source>
        <strain evidence="4">X2_MaxBin.013</strain>
    </source>
</reference>
<dbReference type="InterPro" id="IPR002173">
    <property type="entry name" value="Carboh/pur_kinase_PfkB_CS"/>
</dbReference>
<dbReference type="InterPro" id="IPR011611">
    <property type="entry name" value="PfkB_dom"/>
</dbReference>
<feature type="domain" description="Carbohydrate kinase PfkB" evidence="3">
    <location>
        <begin position="26"/>
        <end position="272"/>
    </location>
</feature>
<dbReference type="Pfam" id="PF00294">
    <property type="entry name" value="PfkB"/>
    <property type="match status" value="1"/>
</dbReference>
<dbReference type="AlphaFoldDB" id="A0A833L0T6"/>
<dbReference type="PANTHER" id="PTHR10584:SF166">
    <property type="entry name" value="RIBOKINASE"/>
    <property type="match status" value="1"/>
</dbReference>
<organism evidence="4 5">
    <name type="scientific">Candidatus Saganbacteria bacterium</name>
    <dbReference type="NCBI Taxonomy" id="2575572"/>
    <lineage>
        <taxon>Bacteria</taxon>
        <taxon>Bacillati</taxon>
        <taxon>Saganbacteria</taxon>
    </lineage>
</organism>
<dbReference type="InterPro" id="IPR029056">
    <property type="entry name" value="Ribokinase-like"/>
</dbReference>
<evidence type="ECO:0000313" key="4">
    <source>
        <dbReference type="EMBL" id="KAF0133897.1"/>
    </source>
</evidence>
<evidence type="ECO:0000256" key="2">
    <source>
        <dbReference type="ARBA" id="ARBA00022777"/>
    </source>
</evidence>
<dbReference type="GO" id="GO:0016301">
    <property type="term" value="F:kinase activity"/>
    <property type="evidence" value="ECO:0007669"/>
    <property type="project" value="UniProtKB-KW"/>
</dbReference>
<accession>A0A833L0T6</accession>